<dbReference type="EMBL" id="SRLO01004654">
    <property type="protein sequence ID" value="TNN30291.1"/>
    <property type="molecule type" value="Genomic_DNA"/>
</dbReference>
<dbReference type="AlphaFoldDB" id="A0A4Z2EP08"/>
<evidence type="ECO:0000313" key="1">
    <source>
        <dbReference type="EMBL" id="TNN30291.1"/>
    </source>
</evidence>
<evidence type="ECO:0000313" key="2">
    <source>
        <dbReference type="Proteomes" id="UP000314294"/>
    </source>
</evidence>
<proteinExistence type="predicted"/>
<dbReference type="OrthoDB" id="9377102at2759"/>
<dbReference type="GO" id="GO:0008168">
    <property type="term" value="F:methyltransferase activity"/>
    <property type="evidence" value="ECO:0007669"/>
    <property type="project" value="UniProtKB-KW"/>
</dbReference>
<comment type="caution">
    <text evidence="1">The sequence shown here is derived from an EMBL/GenBank/DDBJ whole genome shotgun (WGS) entry which is preliminary data.</text>
</comment>
<protein>
    <submittedName>
        <fullName evidence="1">Lysine-specific demethylase 4B</fullName>
    </submittedName>
</protein>
<name>A0A4Z2EP08_9TELE</name>
<organism evidence="1 2">
    <name type="scientific">Liparis tanakae</name>
    <name type="common">Tanaka's snailfish</name>
    <dbReference type="NCBI Taxonomy" id="230148"/>
    <lineage>
        <taxon>Eukaryota</taxon>
        <taxon>Metazoa</taxon>
        <taxon>Chordata</taxon>
        <taxon>Craniata</taxon>
        <taxon>Vertebrata</taxon>
        <taxon>Euteleostomi</taxon>
        <taxon>Actinopterygii</taxon>
        <taxon>Neopterygii</taxon>
        <taxon>Teleostei</taxon>
        <taxon>Neoteleostei</taxon>
        <taxon>Acanthomorphata</taxon>
        <taxon>Eupercaria</taxon>
        <taxon>Perciformes</taxon>
        <taxon>Cottioidei</taxon>
        <taxon>Cottales</taxon>
        <taxon>Liparidae</taxon>
        <taxon>Liparis</taxon>
    </lineage>
</organism>
<sequence>MVKISMDVFVRCLQPNRYELWKQGKDTTVLDHLKATGLSCPELESWREHRVNHRANVLRR</sequence>
<keyword evidence="2" id="KW-1185">Reference proteome</keyword>
<dbReference type="GO" id="GO:0032259">
    <property type="term" value="P:methylation"/>
    <property type="evidence" value="ECO:0007669"/>
    <property type="project" value="UniProtKB-KW"/>
</dbReference>
<keyword evidence="1" id="KW-0808">Transferase</keyword>
<keyword evidence="1" id="KW-0489">Methyltransferase</keyword>
<gene>
    <name evidence="1" type="primary">KDM4B_2</name>
    <name evidence="1" type="ORF">EYF80_059553</name>
</gene>
<accession>A0A4Z2EP08</accession>
<reference evidence="1 2" key="1">
    <citation type="submission" date="2019-03" db="EMBL/GenBank/DDBJ databases">
        <title>First draft genome of Liparis tanakae, snailfish: a comprehensive survey of snailfish specific genes.</title>
        <authorList>
            <person name="Kim W."/>
            <person name="Song I."/>
            <person name="Jeong J.-H."/>
            <person name="Kim D."/>
            <person name="Kim S."/>
            <person name="Ryu S."/>
            <person name="Song J.Y."/>
            <person name="Lee S.K."/>
        </authorList>
    </citation>
    <scope>NUCLEOTIDE SEQUENCE [LARGE SCALE GENOMIC DNA]</scope>
    <source>
        <tissue evidence="1">Muscle</tissue>
    </source>
</reference>
<dbReference type="Proteomes" id="UP000314294">
    <property type="component" value="Unassembled WGS sequence"/>
</dbReference>